<dbReference type="Gene3D" id="1.10.167.10">
    <property type="entry name" value="Regulator of G-protein Signalling 4, domain 2"/>
    <property type="match status" value="1"/>
</dbReference>
<protein>
    <recommendedName>
        <fullName evidence="1">RGS domain-containing protein</fullName>
    </recommendedName>
</protein>
<proteinExistence type="predicted"/>
<dbReference type="InterPro" id="IPR016137">
    <property type="entry name" value="RGS"/>
</dbReference>
<dbReference type="EMBL" id="JAQMWT010000570">
    <property type="protein sequence ID" value="KAJ8599388.1"/>
    <property type="molecule type" value="Genomic_DNA"/>
</dbReference>
<keyword evidence="3" id="KW-1185">Reference proteome</keyword>
<evidence type="ECO:0000259" key="1">
    <source>
        <dbReference type="PROSITE" id="PS50132"/>
    </source>
</evidence>
<organism evidence="2 3">
    <name type="scientific">Chrysophaeum taylorii</name>
    <dbReference type="NCBI Taxonomy" id="2483200"/>
    <lineage>
        <taxon>Eukaryota</taxon>
        <taxon>Sar</taxon>
        <taxon>Stramenopiles</taxon>
        <taxon>Ochrophyta</taxon>
        <taxon>Pelagophyceae</taxon>
        <taxon>Pelagomonadales</taxon>
        <taxon>Pelagomonadaceae</taxon>
        <taxon>Chrysophaeum</taxon>
    </lineage>
</organism>
<dbReference type="Pfam" id="PF00615">
    <property type="entry name" value="RGS"/>
    <property type="match status" value="1"/>
</dbReference>
<dbReference type="Gene3D" id="1.10.238.10">
    <property type="entry name" value="EF-hand"/>
    <property type="match status" value="1"/>
</dbReference>
<dbReference type="SMART" id="SM00315">
    <property type="entry name" value="RGS"/>
    <property type="match status" value="1"/>
</dbReference>
<dbReference type="SUPFAM" id="SSF47473">
    <property type="entry name" value="EF-hand"/>
    <property type="match status" value="1"/>
</dbReference>
<dbReference type="PANTHER" id="PTHR10845:SF192">
    <property type="entry name" value="DOUBLE HIT, ISOFORM B"/>
    <property type="match status" value="1"/>
</dbReference>
<dbReference type="InterPro" id="IPR011992">
    <property type="entry name" value="EF-hand-dom_pair"/>
</dbReference>
<dbReference type="PROSITE" id="PS50132">
    <property type="entry name" value="RGS"/>
    <property type="match status" value="1"/>
</dbReference>
<dbReference type="Proteomes" id="UP001230188">
    <property type="component" value="Unassembled WGS sequence"/>
</dbReference>
<feature type="domain" description="RGS" evidence="1">
    <location>
        <begin position="134"/>
        <end position="253"/>
    </location>
</feature>
<dbReference type="SUPFAM" id="SSF48097">
    <property type="entry name" value="Regulator of G-protein signaling, RGS"/>
    <property type="match status" value="1"/>
</dbReference>
<dbReference type="PANTHER" id="PTHR10845">
    <property type="entry name" value="REGULATOR OF G PROTEIN SIGNALING"/>
    <property type="match status" value="1"/>
</dbReference>
<sequence length="305" mass="33903">MGGGWSKSKPEPRVYSTLITKLRSSIASHASIIEMCVAEGEVVAKESIRVLYPGVDTQVFDQAFRMFDWTATGAEAIANVKMFGILMVSLFEQDPRANFFDCAFTIFDADESEDLDKDEFASMIYAMMTSRASALKLLMSSTSGRKSLLNFASREHSGENLDFLLDVDNWDSSDTQTGALIMARFIGDTAETPVNLSAKCAKECLATFQAAGGNDAVDLPPTLFLKAKNEILKTIERDTFARFNKDKEEVDILVANLFAEVDTGRTGKIDKAEYIAWANENPQVIDFYNRLTAVVEKRPLRRNHP</sequence>
<dbReference type="InterPro" id="IPR044926">
    <property type="entry name" value="RGS_subdomain_2"/>
</dbReference>
<name>A0AAD7U775_9STRA</name>
<comment type="caution">
    <text evidence="2">The sequence shown here is derived from an EMBL/GenBank/DDBJ whole genome shotgun (WGS) entry which is preliminary data.</text>
</comment>
<reference evidence="2" key="1">
    <citation type="submission" date="2023-01" db="EMBL/GenBank/DDBJ databases">
        <title>Metagenome sequencing of chrysophaentin producing Chrysophaeum taylorii.</title>
        <authorList>
            <person name="Davison J."/>
            <person name="Bewley C."/>
        </authorList>
    </citation>
    <scope>NUCLEOTIDE SEQUENCE</scope>
    <source>
        <strain evidence="2">NIES-1699</strain>
    </source>
</reference>
<dbReference type="AlphaFoldDB" id="A0AAD7U775"/>
<evidence type="ECO:0000313" key="3">
    <source>
        <dbReference type="Proteomes" id="UP001230188"/>
    </source>
</evidence>
<evidence type="ECO:0000313" key="2">
    <source>
        <dbReference type="EMBL" id="KAJ8599388.1"/>
    </source>
</evidence>
<gene>
    <name evidence="2" type="ORF">CTAYLR_007032</name>
</gene>
<dbReference type="InterPro" id="IPR036305">
    <property type="entry name" value="RGS_sf"/>
</dbReference>
<accession>A0AAD7U775</accession>